<evidence type="ECO:0000256" key="1">
    <source>
        <dbReference type="SAM" id="MobiDB-lite"/>
    </source>
</evidence>
<organism evidence="4">
    <name type="scientific">freshwater metagenome</name>
    <dbReference type="NCBI Taxonomy" id="449393"/>
    <lineage>
        <taxon>unclassified sequences</taxon>
        <taxon>metagenomes</taxon>
        <taxon>ecological metagenomes</taxon>
    </lineage>
</organism>
<evidence type="ECO:0000259" key="3">
    <source>
        <dbReference type="Pfam" id="PF01476"/>
    </source>
</evidence>
<feature type="transmembrane region" description="Helical" evidence="2">
    <location>
        <begin position="42"/>
        <end position="62"/>
    </location>
</feature>
<evidence type="ECO:0000313" key="4">
    <source>
        <dbReference type="EMBL" id="CAB4560976.1"/>
    </source>
</evidence>
<accession>A0A6J6DCB4</accession>
<dbReference type="Pfam" id="PF01476">
    <property type="entry name" value="LysM"/>
    <property type="match status" value="1"/>
</dbReference>
<keyword evidence="2" id="KW-1133">Transmembrane helix</keyword>
<proteinExistence type="predicted"/>
<keyword evidence="2" id="KW-0472">Membrane</keyword>
<keyword evidence="2" id="KW-0812">Transmembrane</keyword>
<feature type="region of interest" description="Disordered" evidence="1">
    <location>
        <begin position="11"/>
        <end position="33"/>
    </location>
</feature>
<evidence type="ECO:0000256" key="2">
    <source>
        <dbReference type="SAM" id="Phobius"/>
    </source>
</evidence>
<protein>
    <submittedName>
        <fullName evidence="4">Unannotated protein</fullName>
    </submittedName>
</protein>
<sequence>MSTTIDPLLFSPHMPRTSSGRAQAVSRKARPSERTFRRRRRVLGVGVIFMVATAVIASGAVASDPLQENTSVPRTVIAQHGDTLWDIARTIVPEGSIGDLVTDMVRLNGSHIEPGQVIRIP</sequence>
<name>A0A6J6DCB4_9ZZZZ</name>
<reference evidence="4" key="1">
    <citation type="submission" date="2020-05" db="EMBL/GenBank/DDBJ databases">
        <authorList>
            <person name="Chiriac C."/>
            <person name="Salcher M."/>
            <person name="Ghai R."/>
            <person name="Kavagutti S V."/>
        </authorList>
    </citation>
    <scope>NUCLEOTIDE SEQUENCE</scope>
</reference>
<gene>
    <name evidence="4" type="ORF">UFOPK1572_00833</name>
</gene>
<dbReference type="EMBL" id="CAEZTC010000094">
    <property type="protein sequence ID" value="CAB4560976.1"/>
    <property type="molecule type" value="Genomic_DNA"/>
</dbReference>
<dbReference type="Gene3D" id="3.10.350.10">
    <property type="entry name" value="LysM domain"/>
    <property type="match status" value="1"/>
</dbReference>
<feature type="domain" description="LysM" evidence="3">
    <location>
        <begin position="80"/>
        <end position="121"/>
    </location>
</feature>
<dbReference type="InterPro" id="IPR018392">
    <property type="entry name" value="LysM"/>
</dbReference>
<dbReference type="InterPro" id="IPR036779">
    <property type="entry name" value="LysM_dom_sf"/>
</dbReference>
<dbReference type="CDD" id="cd00118">
    <property type="entry name" value="LysM"/>
    <property type="match status" value="1"/>
</dbReference>
<dbReference type="AlphaFoldDB" id="A0A6J6DCB4"/>